<dbReference type="Proteomes" id="UP001305414">
    <property type="component" value="Unassembled WGS sequence"/>
</dbReference>
<accession>A0AAN7Z6N9</accession>
<name>A0AAN7Z6N9_9PEZI</name>
<organism evidence="1 2">
    <name type="scientific">Xylaria bambusicola</name>
    <dbReference type="NCBI Taxonomy" id="326684"/>
    <lineage>
        <taxon>Eukaryota</taxon>
        <taxon>Fungi</taxon>
        <taxon>Dikarya</taxon>
        <taxon>Ascomycota</taxon>
        <taxon>Pezizomycotina</taxon>
        <taxon>Sordariomycetes</taxon>
        <taxon>Xylariomycetidae</taxon>
        <taxon>Xylariales</taxon>
        <taxon>Xylariaceae</taxon>
        <taxon>Xylaria</taxon>
    </lineage>
</organism>
<protein>
    <submittedName>
        <fullName evidence="1">Uncharacterized protein</fullName>
    </submittedName>
</protein>
<keyword evidence="2" id="KW-1185">Reference proteome</keyword>
<comment type="caution">
    <text evidence="1">The sequence shown here is derived from an EMBL/GenBank/DDBJ whole genome shotgun (WGS) entry which is preliminary data.</text>
</comment>
<dbReference type="EMBL" id="JAWHQM010000003">
    <property type="protein sequence ID" value="KAK5626391.1"/>
    <property type="molecule type" value="Genomic_DNA"/>
</dbReference>
<evidence type="ECO:0000313" key="1">
    <source>
        <dbReference type="EMBL" id="KAK5626391.1"/>
    </source>
</evidence>
<sequence length="62" mass="6701">MDAGSKLSSTLAKNRGRVVLKVHVEGRGVGKVVAARRAVCDGATDEEYVARASWREMRDRAG</sequence>
<dbReference type="AlphaFoldDB" id="A0AAN7Z6N9"/>
<evidence type="ECO:0000313" key="2">
    <source>
        <dbReference type="Proteomes" id="UP001305414"/>
    </source>
</evidence>
<gene>
    <name evidence="1" type="ORF">RRF57_002106</name>
</gene>
<proteinExistence type="predicted"/>
<reference evidence="1 2" key="1">
    <citation type="submission" date="2023-10" db="EMBL/GenBank/DDBJ databases">
        <title>Draft genome sequence of Xylaria bambusicola isolate GMP-LS, the root and basal stem rot pathogen of sugarcane in Indonesia.</title>
        <authorList>
            <person name="Selvaraj P."/>
            <person name="Muralishankar V."/>
            <person name="Muruganantham S."/>
            <person name="Sp S."/>
            <person name="Haryani S."/>
            <person name="Lau K.J.X."/>
            <person name="Naqvi N.I."/>
        </authorList>
    </citation>
    <scope>NUCLEOTIDE SEQUENCE [LARGE SCALE GENOMIC DNA]</scope>
    <source>
        <strain evidence="1">GMP-LS</strain>
    </source>
</reference>